<dbReference type="Proteomes" id="UP000316639">
    <property type="component" value="Unassembled WGS sequence"/>
</dbReference>
<dbReference type="InterPro" id="IPR027304">
    <property type="entry name" value="Trigger_fact/SurA_dom_sf"/>
</dbReference>
<evidence type="ECO:0008006" key="4">
    <source>
        <dbReference type="Google" id="ProtNLM"/>
    </source>
</evidence>
<sequence length="312" mass="33446">MSTVLKRFSLLGAAVGLLLAGCGTGPSQAGSAVIIGDTSIPLEVVQQRLDTVLRTEPEARKLQEQGKLAQVASAIVTDLVRHELLKRAAQQEGITVDETEVDKTLENAGGAETAAQNNIHDVATIRDFVRDTLIQTELGRRYIDKLEVKIDFFYTKDGRDAIAKAKEVAANPDKMAEFVRDAPKSADGARLAELGKVVRTSETPSQGPTLLFGTKPGTVVAFLPDPANAEWMVAFIRERKTDGKASSSASAEELNPRVLGDTGLRMTQLVADDLQIKVNPRFGEWDPAVMAVAPNGEEKAGFVAVARKSTAP</sequence>
<comment type="caution">
    <text evidence="2">The sequence shown here is derived from an EMBL/GenBank/DDBJ whole genome shotgun (WGS) entry which is preliminary data.</text>
</comment>
<dbReference type="OrthoDB" id="5175106at2"/>
<gene>
    <name evidence="2" type="ORF">FKR81_27660</name>
</gene>
<dbReference type="PROSITE" id="PS51257">
    <property type="entry name" value="PROKAR_LIPOPROTEIN"/>
    <property type="match status" value="1"/>
</dbReference>
<dbReference type="EMBL" id="VOBR01000019">
    <property type="protein sequence ID" value="TWP48700.1"/>
    <property type="molecule type" value="Genomic_DNA"/>
</dbReference>
<dbReference type="AlphaFoldDB" id="A0A563ENA4"/>
<dbReference type="Gene3D" id="1.10.4030.10">
    <property type="entry name" value="Porin chaperone SurA, peptide-binding domain"/>
    <property type="match status" value="1"/>
</dbReference>
<organism evidence="2 3">
    <name type="scientific">Lentzea tibetensis</name>
    <dbReference type="NCBI Taxonomy" id="2591470"/>
    <lineage>
        <taxon>Bacteria</taxon>
        <taxon>Bacillati</taxon>
        <taxon>Actinomycetota</taxon>
        <taxon>Actinomycetes</taxon>
        <taxon>Pseudonocardiales</taxon>
        <taxon>Pseudonocardiaceae</taxon>
        <taxon>Lentzea</taxon>
    </lineage>
</organism>
<feature type="chain" id="PRO_5022086225" description="SurA N-terminal domain-containing protein" evidence="1">
    <location>
        <begin position="30"/>
        <end position="312"/>
    </location>
</feature>
<protein>
    <recommendedName>
        <fullName evidence="4">SurA N-terminal domain-containing protein</fullName>
    </recommendedName>
</protein>
<keyword evidence="1" id="KW-0732">Signal</keyword>
<evidence type="ECO:0000256" key="1">
    <source>
        <dbReference type="SAM" id="SignalP"/>
    </source>
</evidence>
<accession>A0A563ENA4</accession>
<dbReference type="SUPFAM" id="SSF109998">
    <property type="entry name" value="Triger factor/SurA peptide-binding domain-like"/>
    <property type="match status" value="1"/>
</dbReference>
<dbReference type="RefSeq" id="WP_146356023.1">
    <property type="nucleotide sequence ID" value="NZ_VOBR01000019.1"/>
</dbReference>
<evidence type="ECO:0000313" key="3">
    <source>
        <dbReference type="Proteomes" id="UP000316639"/>
    </source>
</evidence>
<feature type="signal peptide" evidence="1">
    <location>
        <begin position="1"/>
        <end position="29"/>
    </location>
</feature>
<dbReference type="Pfam" id="PF13624">
    <property type="entry name" value="SurA_N_3"/>
    <property type="match status" value="1"/>
</dbReference>
<reference evidence="2 3" key="1">
    <citation type="submission" date="2019-07" db="EMBL/GenBank/DDBJ databases">
        <title>Lentzea xizangensis sp. nov., isolated from Qinghai-Tibetan Plateau Soils.</title>
        <authorList>
            <person name="Huang J."/>
        </authorList>
    </citation>
    <scope>NUCLEOTIDE SEQUENCE [LARGE SCALE GENOMIC DNA]</scope>
    <source>
        <strain evidence="2 3">FXJ1.1311</strain>
    </source>
</reference>
<proteinExistence type="predicted"/>
<keyword evidence="3" id="KW-1185">Reference proteome</keyword>
<name>A0A563ENA4_9PSEU</name>
<evidence type="ECO:0000313" key="2">
    <source>
        <dbReference type="EMBL" id="TWP48700.1"/>
    </source>
</evidence>